<reference evidence="2 3" key="1">
    <citation type="submission" date="2018-06" db="EMBL/GenBank/DDBJ databases">
        <authorList>
            <consortium name="Pathogen Informatics"/>
            <person name="Doyle S."/>
        </authorList>
    </citation>
    <scope>NUCLEOTIDE SEQUENCE [LARGE SCALE GENOMIC DNA]</scope>
    <source>
        <strain evidence="2 3">NCTC11632</strain>
    </source>
</reference>
<dbReference type="Proteomes" id="UP000254156">
    <property type="component" value="Unassembled WGS sequence"/>
</dbReference>
<feature type="transmembrane region" description="Helical" evidence="1">
    <location>
        <begin position="32"/>
        <end position="51"/>
    </location>
</feature>
<evidence type="ECO:0000256" key="1">
    <source>
        <dbReference type="SAM" id="Phobius"/>
    </source>
</evidence>
<dbReference type="EMBL" id="UGTF01000002">
    <property type="protein sequence ID" value="SUB88030.1"/>
    <property type="molecule type" value="Genomic_DNA"/>
</dbReference>
<organism evidence="2 3">
    <name type="scientific">Porphyromonas macacae</name>
    <dbReference type="NCBI Taxonomy" id="28115"/>
    <lineage>
        <taxon>Bacteria</taxon>
        <taxon>Pseudomonadati</taxon>
        <taxon>Bacteroidota</taxon>
        <taxon>Bacteroidia</taxon>
        <taxon>Bacteroidales</taxon>
        <taxon>Porphyromonadaceae</taxon>
        <taxon>Porphyromonas</taxon>
    </lineage>
</organism>
<dbReference type="AlphaFoldDB" id="A0A379E6H8"/>
<gene>
    <name evidence="2" type="ORF">NCTC11632_00090</name>
</gene>
<protein>
    <submittedName>
        <fullName evidence="2">Uncharacterized protein</fullName>
    </submittedName>
</protein>
<proteinExistence type="predicted"/>
<dbReference type="RefSeq" id="WP_160110241.1">
    <property type="nucleotide sequence ID" value="NZ_JASBZX010000005.1"/>
</dbReference>
<accession>A0A379E6H8</accession>
<evidence type="ECO:0000313" key="2">
    <source>
        <dbReference type="EMBL" id="SUB88030.1"/>
    </source>
</evidence>
<sequence>MNNFMKALGIIILVIGVLILAIPHLTNTATNATLWTGLILILGGFAAHIILNKRNAR</sequence>
<keyword evidence="1" id="KW-1133">Transmembrane helix</keyword>
<keyword evidence="1" id="KW-0812">Transmembrane</keyword>
<name>A0A379E6H8_9PORP</name>
<keyword evidence="1" id="KW-0472">Membrane</keyword>
<evidence type="ECO:0000313" key="3">
    <source>
        <dbReference type="Proteomes" id="UP000254156"/>
    </source>
</evidence>
<feature type="transmembrane region" description="Helical" evidence="1">
    <location>
        <begin position="7"/>
        <end position="26"/>
    </location>
</feature>